<keyword evidence="4" id="KW-1133">Transmembrane helix</keyword>
<dbReference type="PANTHER" id="PTHR11266">
    <property type="entry name" value="PEROXISOMAL MEMBRANE PROTEIN 2, PXMP2 MPV17"/>
    <property type="match status" value="1"/>
</dbReference>
<comment type="subcellular location">
    <subcellularLocation>
        <location evidence="1">Membrane</location>
        <topology evidence="1">Multi-pass membrane protein</topology>
    </subcellularLocation>
</comment>
<protein>
    <submittedName>
        <fullName evidence="8">Uncharacterized protein</fullName>
    </submittedName>
</protein>
<keyword evidence="9" id="KW-1185">Reference proteome</keyword>
<evidence type="ECO:0000256" key="6">
    <source>
        <dbReference type="RuleBase" id="RU363053"/>
    </source>
</evidence>
<organism evidence="8 9">
    <name type="scientific">Cymbomonas tetramitiformis</name>
    <dbReference type="NCBI Taxonomy" id="36881"/>
    <lineage>
        <taxon>Eukaryota</taxon>
        <taxon>Viridiplantae</taxon>
        <taxon>Chlorophyta</taxon>
        <taxon>Pyramimonadophyceae</taxon>
        <taxon>Pyramimonadales</taxon>
        <taxon>Pyramimonadaceae</taxon>
        <taxon>Cymbomonas</taxon>
    </lineage>
</organism>
<keyword evidence="3" id="KW-0812">Transmembrane</keyword>
<keyword evidence="5" id="KW-0472">Membrane</keyword>
<evidence type="ECO:0000256" key="3">
    <source>
        <dbReference type="ARBA" id="ARBA00022692"/>
    </source>
</evidence>
<evidence type="ECO:0000256" key="5">
    <source>
        <dbReference type="ARBA" id="ARBA00023136"/>
    </source>
</evidence>
<reference evidence="8 9" key="1">
    <citation type="journal article" date="2015" name="Genome Biol. Evol.">
        <title>Comparative Genomics of a Bacterivorous Green Alga Reveals Evolutionary Causalities and Consequences of Phago-Mixotrophic Mode of Nutrition.</title>
        <authorList>
            <person name="Burns J.A."/>
            <person name="Paasch A."/>
            <person name="Narechania A."/>
            <person name="Kim E."/>
        </authorList>
    </citation>
    <scope>NUCLEOTIDE SEQUENCE [LARGE SCALE GENOMIC DNA]</scope>
    <source>
        <strain evidence="8 9">PLY_AMNH</strain>
    </source>
</reference>
<evidence type="ECO:0000256" key="7">
    <source>
        <dbReference type="SAM" id="MobiDB-lite"/>
    </source>
</evidence>
<evidence type="ECO:0000313" key="9">
    <source>
        <dbReference type="Proteomes" id="UP001190700"/>
    </source>
</evidence>
<dbReference type="Proteomes" id="UP001190700">
    <property type="component" value="Unassembled WGS sequence"/>
</dbReference>
<name>A0AAE0LKP1_9CHLO</name>
<dbReference type="GO" id="GO:0016020">
    <property type="term" value="C:membrane"/>
    <property type="evidence" value="ECO:0007669"/>
    <property type="project" value="UniProtKB-SubCell"/>
</dbReference>
<dbReference type="PANTHER" id="PTHR11266:SF80">
    <property type="entry name" value="PEROXISOMAL MEMBRANE PROTEIN 2"/>
    <property type="match status" value="1"/>
</dbReference>
<gene>
    <name evidence="8" type="ORF">CYMTET_3813</name>
</gene>
<sequence>MPSPFVEDNGSGGWSGTGGGSGGGDKRSVQEGDDGYWQAATGSVTTATTLAVADAITQIIVQRKGPADLSLARISRMALFGLFIKGPLSFFFYQTVDLQFPGKRMQCVTWKLLLDQGPWSVFINMAFLFTLPVFEGRGIAAGRQNAAAPRSLALREFRQLFLELHTKSSMRFLKSLKCCIWPHNRTQLMVKLFAPRSFPWTQFVDTE</sequence>
<evidence type="ECO:0000256" key="1">
    <source>
        <dbReference type="ARBA" id="ARBA00004141"/>
    </source>
</evidence>
<dbReference type="GO" id="GO:0005737">
    <property type="term" value="C:cytoplasm"/>
    <property type="evidence" value="ECO:0007669"/>
    <property type="project" value="TreeGrafter"/>
</dbReference>
<evidence type="ECO:0000256" key="2">
    <source>
        <dbReference type="ARBA" id="ARBA00006824"/>
    </source>
</evidence>
<comment type="caution">
    <text evidence="8">The sequence shown here is derived from an EMBL/GenBank/DDBJ whole genome shotgun (WGS) entry which is preliminary data.</text>
</comment>
<dbReference type="AlphaFoldDB" id="A0AAE0LKP1"/>
<feature type="compositionally biased region" description="Gly residues" evidence="7">
    <location>
        <begin position="10"/>
        <end position="23"/>
    </location>
</feature>
<dbReference type="EMBL" id="LGRX02000388">
    <property type="protein sequence ID" value="KAK3288722.1"/>
    <property type="molecule type" value="Genomic_DNA"/>
</dbReference>
<proteinExistence type="inferred from homology"/>
<evidence type="ECO:0000256" key="4">
    <source>
        <dbReference type="ARBA" id="ARBA00022989"/>
    </source>
</evidence>
<evidence type="ECO:0000313" key="8">
    <source>
        <dbReference type="EMBL" id="KAK3288722.1"/>
    </source>
</evidence>
<accession>A0AAE0LKP1</accession>
<dbReference type="InterPro" id="IPR007248">
    <property type="entry name" value="Mpv17_PMP22"/>
</dbReference>
<comment type="similarity">
    <text evidence="2 6">Belongs to the peroxisomal membrane protein PXMP2/4 family.</text>
</comment>
<feature type="region of interest" description="Disordered" evidence="7">
    <location>
        <begin position="1"/>
        <end position="32"/>
    </location>
</feature>